<dbReference type="Pfam" id="PF22200">
    <property type="entry name" value="ExsA_N"/>
    <property type="match status" value="1"/>
</dbReference>
<dbReference type="SUPFAM" id="SSF46689">
    <property type="entry name" value="Homeodomain-like"/>
    <property type="match status" value="1"/>
</dbReference>
<dbReference type="InterPro" id="IPR054015">
    <property type="entry name" value="ExsA-like_N"/>
</dbReference>
<dbReference type="PANTHER" id="PTHR46796:SF13">
    <property type="entry name" value="HTH-TYPE TRANSCRIPTIONAL ACTIVATOR RHAS"/>
    <property type="match status" value="1"/>
</dbReference>
<keyword evidence="4" id="KW-0804">Transcription</keyword>
<dbReference type="InterPro" id="IPR037923">
    <property type="entry name" value="HTH-like"/>
</dbReference>
<evidence type="ECO:0000256" key="4">
    <source>
        <dbReference type="ARBA" id="ARBA00023163"/>
    </source>
</evidence>
<evidence type="ECO:0000256" key="2">
    <source>
        <dbReference type="ARBA" id="ARBA00023015"/>
    </source>
</evidence>
<accession>A0A3E4N9A0</accession>
<reference evidence="6 7" key="1">
    <citation type="submission" date="2018-08" db="EMBL/GenBank/DDBJ databases">
        <title>A genome reference for cultivated species of the human gut microbiota.</title>
        <authorList>
            <person name="Zou Y."/>
            <person name="Xue W."/>
            <person name="Luo G."/>
        </authorList>
    </citation>
    <scope>NUCLEOTIDE SEQUENCE [LARGE SCALE GENOMIC DNA]</scope>
    <source>
        <strain evidence="6 7">TF10-34</strain>
    </source>
</reference>
<evidence type="ECO:0000256" key="3">
    <source>
        <dbReference type="ARBA" id="ARBA00023125"/>
    </source>
</evidence>
<comment type="caution">
    <text evidence="6">The sequence shown here is derived from an EMBL/GenBank/DDBJ whole genome shotgun (WGS) entry which is preliminary data.</text>
</comment>
<dbReference type="Gene3D" id="1.10.10.60">
    <property type="entry name" value="Homeodomain-like"/>
    <property type="match status" value="1"/>
</dbReference>
<dbReference type="GO" id="GO:0043565">
    <property type="term" value="F:sequence-specific DNA binding"/>
    <property type="evidence" value="ECO:0007669"/>
    <property type="project" value="InterPro"/>
</dbReference>
<evidence type="ECO:0000313" key="7">
    <source>
        <dbReference type="Proteomes" id="UP000261210"/>
    </source>
</evidence>
<dbReference type="InterPro" id="IPR009057">
    <property type="entry name" value="Homeodomain-like_sf"/>
</dbReference>
<evidence type="ECO:0000256" key="1">
    <source>
        <dbReference type="ARBA" id="ARBA00022490"/>
    </source>
</evidence>
<dbReference type="SMART" id="SM00342">
    <property type="entry name" value="HTH_ARAC"/>
    <property type="match status" value="1"/>
</dbReference>
<name>A0A3E4N9A0_9BACE</name>
<dbReference type="EMBL" id="QSQU01000029">
    <property type="protein sequence ID" value="RGK59294.1"/>
    <property type="molecule type" value="Genomic_DNA"/>
</dbReference>
<dbReference type="GO" id="GO:0003700">
    <property type="term" value="F:DNA-binding transcription factor activity"/>
    <property type="evidence" value="ECO:0007669"/>
    <property type="project" value="InterPro"/>
</dbReference>
<dbReference type="AlphaFoldDB" id="A0A3E4N9A0"/>
<keyword evidence="2" id="KW-0805">Transcription regulation</keyword>
<dbReference type="InterPro" id="IPR050204">
    <property type="entry name" value="AraC_XylS_family_regulators"/>
</dbReference>
<gene>
    <name evidence="6" type="ORF">DXD03_17720</name>
</gene>
<dbReference type="InterPro" id="IPR014710">
    <property type="entry name" value="RmlC-like_jellyroll"/>
</dbReference>
<keyword evidence="1" id="KW-0963">Cytoplasm</keyword>
<dbReference type="InterPro" id="IPR018060">
    <property type="entry name" value="HTH_AraC"/>
</dbReference>
<organism evidence="6 7">
    <name type="scientific">Bacteroides xylanisolvens</name>
    <dbReference type="NCBI Taxonomy" id="371601"/>
    <lineage>
        <taxon>Bacteria</taxon>
        <taxon>Pseudomonadati</taxon>
        <taxon>Bacteroidota</taxon>
        <taxon>Bacteroidia</taxon>
        <taxon>Bacteroidales</taxon>
        <taxon>Bacteroidaceae</taxon>
        <taxon>Bacteroides</taxon>
    </lineage>
</organism>
<dbReference type="Gene3D" id="2.60.120.10">
    <property type="entry name" value="Jelly Rolls"/>
    <property type="match status" value="1"/>
</dbReference>
<dbReference type="PROSITE" id="PS01124">
    <property type="entry name" value="HTH_ARAC_FAMILY_2"/>
    <property type="match status" value="1"/>
</dbReference>
<keyword evidence="3" id="KW-0238">DNA-binding</keyword>
<dbReference type="SUPFAM" id="SSF51215">
    <property type="entry name" value="Regulatory protein AraC"/>
    <property type="match status" value="1"/>
</dbReference>
<sequence>MTKGDAEQVEPMKLIFNYNNVFYSFYYDDLGGCIHRSREYAINYVYSGEMILDNGKEQIHVRKGECVFIPRDHHITMYKRTYNGERYCGIFLMFTRRFLREMYSKLGQRRVPVNTPKLDSDVIKLPQTVELASLFASMTPYFNPEVKPKDDFMNLKIQEGLLALLDIDERFAPTLFDFNEPWKIDILEFMSENYMYEFTMEEMAHYTGRSLATFKRDFKKISDLTPEKWLIRKRLEVAYNKMKEGGKKVVDVYAEVGFKNPSHFSTAFKKQYGISPTAIFA</sequence>
<evidence type="ECO:0000313" key="6">
    <source>
        <dbReference type="EMBL" id="RGK59294.1"/>
    </source>
</evidence>
<feature type="domain" description="HTH araC/xylS-type" evidence="5">
    <location>
        <begin position="184"/>
        <end position="281"/>
    </location>
</feature>
<evidence type="ECO:0000259" key="5">
    <source>
        <dbReference type="PROSITE" id="PS01124"/>
    </source>
</evidence>
<protein>
    <submittedName>
        <fullName evidence="6">AraC family transcriptional regulator</fullName>
    </submittedName>
</protein>
<dbReference type="Pfam" id="PF12833">
    <property type="entry name" value="HTH_18"/>
    <property type="match status" value="1"/>
</dbReference>
<dbReference type="RefSeq" id="WP_117684475.1">
    <property type="nucleotide sequence ID" value="NZ_BAABZH010000002.1"/>
</dbReference>
<proteinExistence type="predicted"/>
<dbReference type="Proteomes" id="UP000261210">
    <property type="component" value="Unassembled WGS sequence"/>
</dbReference>
<dbReference type="PANTHER" id="PTHR46796">
    <property type="entry name" value="HTH-TYPE TRANSCRIPTIONAL ACTIVATOR RHAS-RELATED"/>
    <property type="match status" value="1"/>
</dbReference>